<sequence length="148" mass="17165">MTLKLYLKKLRYSKSKKILHHVKPLPYYSYDQPVIRYCQAHQPLHVNKGYEAVSPEQDESPCLELGHDHSFIATIASRIVETKEKTLSGTSAVRTTSRKINKQQNEHICLTFGMHDRPFTPEAVVFIYSGDPKKHCKENTMFQKDEMI</sequence>
<reference evidence="1" key="1">
    <citation type="submission" date="2022-03" db="EMBL/GenBank/DDBJ databases">
        <title>Genomic analyses of argali, domestic sheep and their hybrids provide insights into chromosomal evolution, heterosis and genetic basis of agronomic traits.</title>
        <authorList>
            <person name="Li M."/>
        </authorList>
    </citation>
    <scope>NUCLEOTIDE SEQUENCE</scope>
    <source>
        <strain evidence="1">F1 hybrid</strain>
    </source>
</reference>
<accession>A0ACB9VCQ4</accession>
<name>A0ACB9VCQ4_9CETA</name>
<comment type="caution">
    <text evidence="1">The sequence shown here is derived from an EMBL/GenBank/DDBJ whole genome shotgun (WGS) entry which is preliminary data.</text>
</comment>
<evidence type="ECO:0000313" key="1">
    <source>
        <dbReference type="EMBL" id="KAI4587334.1"/>
    </source>
</evidence>
<proteinExistence type="predicted"/>
<dbReference type="Proteomes" id="UP001057279">
    <property type="component" value="Linkage Group LG03"/>
</dbReference>
<dbReference type="EMBL" id="CM043028">
    <property type="protein sequence ID" value="KAI4587334.1"/>
    <property type="molecule type" value="Genomic_DNA"/>
</dbReference>
<gene>
    <name evidence="1" type="ORF">MJG53_005121</name>
</gene>
<keyword evidence="2" id="KW-1185">Reference proteome</keyword>
<organism evidence="1 2">
    <name type="scientific">Ovis ammon polii x Ovis aries</name>
    <dbReference type="NCBI Taxonomy" id="2918886"/>
    <lineage>
        <taxon>Eukaryota</taxon>
        <taxon>Metazoa</taxon>
        <taxon>Chordata</taxon>
        <taxon>Craniata</taxon>
        <taxon>Vertebrata</taxon>
        <taxon>Euteleostomi</taxon>
        <taxon>Mammalia</taxon>
        <taxon>Eutheria</taxon>
        <taxon>Laurasiatheria</taxon>
        <taxon>Artiodactyla</taxon>
        <taxon>Ruminantia</taxon>
        <taxon>Pecora</taxon>
        <taxon>Bovidae</taxon>
        <taxon>Caprinae</taxon>
        <taxon>Ovis</taxon>
    </lineage>
</organism>
<protein>
    <submittedName>
        <fullName evidence="1">Uncharacterized protein</fullName>
    </submittedName>
</protein>
<evidence type="ECO:0000313" key="2">
    <source>
        <dbReference type="Proteomes" id="UP001057279"/>
    </source>
</evidence>